<dbReference type="PANTHER" id="PTHR48098:SF1">
    <property type="entry name" value="DIACYLGLYCEROL ACYLTRANSFERASE_MYCOLYLTRANSFERASE AG85A"/>
    <property type="match status" value="1"/>
</dbReference>
<name>I0H4I1_ACTM4</name>
<dbReference type="EMBL" id="AP012319">
    <property type="protein sequence ID" value="BAL87918.1"/>
    <property type="molecule type" value="Genomic_DNA"/>
</dbReference>
<dbReference type="InterPro" id="IPR050583">
    <property type="entry name" value="Mycobacterial_A85_antigen"/>
</dbReference>
<dbReference type="InterPro" id="IPR000801">
    <property type="entry name" value="Esterase-like"/>
</dbReference>
<accession>I0H4I1</accession>
<dbReference type="GO" id="GO:0016747">
    <property type="term" value="F:acyltransferase activity, transferring groups other than amino-acyl groups"/>
    <property type="evidence" value="ECO:0007669"/>
    <property type="project" value="TreeGrafter"/>
</dbReference>
<dbReference type="PATRIC" id="fig|512565.3.peg.2696"/>
<reference evidence="2 3" key="1">
    <citation type="submission" date="2012-02" db="EMBL/GenBank/DDBJ databases">
        <title>Complete genome sequence of Actinoplanes missouriensis 431 (= NBRC 102363).</title>
        <authorList>
            <person name="Ohnishi Y."/>
            <person name="Ishikawa J."/>
            <person name="Sekine M."/>
            <person name="Hosoyama A."/>
            <person name="Harada T."/>
            <person name="Narita H."/>
            <person name="Hata T."/>
            <person name="Konno Y."/>
            <person name="Tutikane K."/>
            <person name="Fujita N."/>
            <person name="Horinouchi S."/>
            <person name="Hayakawa M."/>
        </authorList>
    </citation>
    <scope>NUCLEOTIDE SEQUENCE [LARGE SCALE GENOMIC DNA]</scope>
    <source>
        <strain evidence="3">ATCC 14538 / DSM 43046 / CBS 188.64 / JCM 3121 / NBRC 102363 / NCIMB 12654 / NRRL B-3342 / UNCC 431</strain>
    </source>
</reference>
<dbReference type="SUPFAM" id="SSF53474">
    <property type="entry name" value="alpha/beta-Hydrolases"/>
    <property type="match status" value="1"/>
</dbReference>
<proteinExistence type="predicted"/>
<evidence type="ECO:0000313" key="3">
    <source>
        <dbReference type="Proteomes" id="UP000007882"/>
    </source>
</evidence>
<keyword evidence="1" id="KW-0472">Membrane</keyword>
<dbReference type="PANTHER" id="PTHR48098">
    <property type="entry name" value="ENTEROCHELIN ESTERASE-RELATED"/>
    <property type="match status" value="1"/>
</dbReference>
<keyword evidence="1" id="KW-0812">Transmembrane</keyword>
<dbReference type="STRING" id="512565.AMIS_26980"/>
<dbReference type="KEGG" id="ams:AMIS_26980"/>
<dbReference type="InterPro" id="IPR029058">
    <property type="entry name" value="AB_hydrolase_fold"/>
</dbReference>
<dbReference type="Gene3D" id="3.40.50.1820">
    <property type="entry name" value="alpha/beta hydrolase"/>
    <property type="match status" value="1"/>
</dbReference>
<protein>
    <submittedName>
        <fullName evidence="2">Putative esterase</fullName>
    </submittedName>
</protein>
<feature type="transmembrane region" description="Helical" evidence="1">
    <location>
        <begin position="23"/>
        <end position="45"/>
    </location>
</feature>
<dbReference type="AlphaFoldDB" id="I0H4I1"/>
<organism evidence="2 3">
    <name type="scientific">Actinoplanes missouriensis (strain ATCC 14538 / DSM 43046 / CBS 188.64 / JCM 3121 / NBRC 102363 / NCIMB 12654 / NRRL B-3342 / UNCC 431)</name>
    <dbReference type="NCBI Taxonomy" id="512565"/>
    <lineage>
        <taxon>Bacteria</taxon>
        <taxon>Bacillati</taxon>
        <taxon>Actinomycetota</taxon>
        <taxon>Actinomycetes</taxon>
        <taxon>Micromonosporales</taxon>
        <taxon>Micromonosporaceae</taxon>
        <taxon>Actinoplanes</taxon>
    </lineage>
</organism>
<evidence type="ECO:0000256" key="1">
    <source>
        <dbReference type="SAM" id="Phobius"/>
    </source>
</evidence>
<keyword evidence="3" id="KW-1185">Reference proteome</keyword>
<keyword evidence="1" id="KW-1133">Transmembrane helix</keyword>
<feature type="transmembrane region" description="Helical" evidence="1">
    <location>
        <begin position="80"/>
        <end position="100"/>
    </location>
</feature>
<gene>
    <name evidence="2" type="ordered locus">AMIS_26980</name>
</gene>
<dbReference type="Proteomes" id="UP000007882">
    <property type="component" value="Chromosome"/>
</dbReference>
<dbReference type="eggNOG" id="COG0627">
    <property type="taxonomic scope" value="Bacteria"/>
</dbReference>
<evidence type="ECO:0000313" key="2">
    <source>
        <dbReference type="EMBL" id="BAL87918.1"/>
    </source>
</evidence>
<dbReference type="HOGENOM" id="CLU_037947_0_0_11"/>
<sequence length="329" mass="34852">MLAVAAAVALGWAWDRGNCRSRLLYRPALLALCLISAAATGLVWLNRQVDTYPTWASLVGAKAAAAEAVPVHDRPGGGRILSLTVAGAASGLTMPMYVYLPADAEQHGERRYPVIEALHGYPGSPLQWLNKLGAAEILDREIASGRMAPTVVLFPYQTPRPSLDTECTNLVGGPQTETFLTVDVPAFAKTRLPVRTGPGTWGLIGYSAGGYCATSLLLRHPGQYAAAASLSGYSGPGIAVGDGSEHTTYDNAWRLRHLPVPAVALYLASARTDRAAMRGTTAIADLVRAPMSVTTAFVRTGGHNAGTWRAMEPPAFAWLSQHLARPTTP</sequence>
<dbReference type="Pfam" id="PF00756">
    <property type="entry name" value="Esterase"/>
    <property type="match status" value="1"/>
</dbReference>